<dbReference type="FunFam" id="3.40.630.30:FF:000035">
    <property type="entry name" value="GNAT family N-acetyltransferase"/>
    <property type="match status" value="1"/>
</dbReference>
<dbReference type="Pfam" id="PF13673">
    <property type="entry name" value="Acetyltransf_10"/>
    <property type="match status" value="1"/>
</dbReference>
<dbReference type="Gene3D" id="3.40.630.30">
    <property type="match status" value="1"/>
</dbReference>
<dbReference type="Proteomes" id="UP000598971">
    <property type="component" value="Unassembled WGS sequence"/>
</dbReference>
<evidence type="ECO:0000313" key="5">
    <source>
        <dbReference type="Proteomes" id="UP000598971"/>
    </source>
</evidence>
<comment type="similarity">
    <text evidence="1">Belongs to the UPF0039 (ElaA) family.</text>
</comment>
<proteinExistence type="inferred from homology"/>
<comment type="caution">
    <text evidence="4">The sequence shown here is derived from an EMBL/GenBank/DDBJ whole genome shotgun (WGS) entry which is preliminary data.</text>
</comment>
<name>A0A8J8FIU7_9BACT</name>
<sequence>MIHWTCTPFNALSVTELYEIMHLRCEVFVVEQNCPYQDADYKDLKCDHLCGWVDGNLAAYVRLVPPGVSYTEMSIGRVVTSPKYRKNGLGRQLMTKAIELCILNYGEKSIRIGAQQYLTQFYDSLGFRQCSDMYLEDNIPHIEMLYHAREQNI</sequence>
<dbReference type="GO" id="GO:0016747">
    <property type="term" value="F:acyltransferase activity, transferring groups other than amino-acyl groups"/>
    <property type="evidence" value="ECO:0007669"/>
    <property type="project" value="InterPro"/>
</dbReference>
<keyword evidence="5" id="KW-1185">Reference proteome</keyword>
<evidence type="ECO:0000313" key="4">
    <source>
        <dbReference type="EMBL" id="NNV56641.1"/>
    </source>
</evidence>
<evidence type="ECO:0000256" key="2">
    <source>
        <dbReference type="ARBA" id="ARBA00072224"/>
    </source>
</evidence>
<dbReference type="CDD" id="cd04301">
    <property type="entry name" value="NAT_SF"/>
    <property type="match status" value="1"/>
</dbReference>
<organism evidence="4 5">
    <name type="scientific">Limnovirga soli</name>
    <dbReference type="NCBI Taxonomy" id="2656915"/>
    <lineage>
        <taxon>Bacteria</taxon>
        <taxon>Pseudomonadati</taxon>
        <taxon>Bacteroidota</taxon>
        <taxon>Chitinophagia</taxon>
        <taxon>Chitinophagales</taxon>
        <taxon>Chitinophagaceae</taxon>
        <taxon>Limnovirga</taxon>
    </lineage>
</organism>
<reference evidence="4" key="1">
    <citation type="submission" date="2019-10" db="EMBL/GenBank/DDBJ databases">
        <title>Draft genome sequence of Panacibacter sp. KCS-6.</title>
        <authorList>
            <person name="Yim K.J."/>
        </authorList>
    </citation>
    <scope>NUCLEOTIDE SEQUENCE</scope>
    <source>
        <strain evidence="4">KCS-6</strain>
    </source>
</reference>
<evidence type="ECO:0000256" key="1">
    <source>
        <dbReference type="ARBA" id="ARBA00009623"/>
    </source>
</evidence>
<dbReference type="InterPro" id="IPR000182">
    <property type="entry name" value="GNAT_dom"/>
</dbReference>
<protein>
    <recommendedName>
        <fullName evidence="2">Protein ElaA</fullName>
    </recommendedName>
</protein>
<dbReference type="PROSITE" id="PS51186">
    <property type="entry name" value="GNAT"/>
    <property type="match status" value="1"/>
</dbReference>
<gene>
    <name evidence="4" type="ORF">GD597_14310</name>
</gene>
<dbReference type="SUPFAM" id="SSF55729">
    <property type="entry name" value="Acyl-CoA N-acyltransferases (Nat)"/>
    <property type="match status" value="1"/>
</dbReference>
<dbReference type="InterPro" id="IPR016181">
    <property type="entry name" value="Acyl_CoA_acyltransferase"/>
</dbReference>
<evidence type="ECO:0000259" key="3">
    <source>
        <dbReference type="PROSITE" id="PS51186"/>
    </source>
</evidence>
<dbReference type="AlphaFoldDB" id="A0A8J8FIU7"/>
<feature type="domain" description="N-acetyltransferase" evidence="3">
    <location>
        <begin position="7"/>
        <end position="149"/>
    </location>
</feature>
<dbReference type="EMBL" id="WHPF01000010">
    <property type="protein sequence ID" value="NNV56641.1"/>
    <property type="molecule type" value="Genomic_DNA"/>
</dbReference>
<dbReference type="RefSeq" id="WP_171608587.1">
    <property type="nucleotide sequence ID" value="NZ_WHPF01000010.1"/>
</dbReference>
<accession>A0A8J8FIU7</accession>